<gene>
    <name evidence="3" type="ORF">HNR21_003782</name>
</gene>
<keyword evidence="4" id="KW-1185">Reference proteome</keyword>
<comment type="caution">
    <text evidence="3">The sequence shown here is derived from an EMBL/GenBank/DDBJ whole genome shotgun (WGS) entry which is preliminary data.</text>
</comment>
<keyword evidence="2" id="KW-0560">Oxidoreductase</keyword>
<dbReference type="Pfam" id="PF00106">
    <property type="entry name" value="adh_short"/>
    <property type="match status" value="1"/>
</dbReference>
<reference evidence="3 4" key="1">
    <citation type="submission" date="2020-08" db="EMBL/GenBank/DDBJ databases">
        <title>Sequencing the genomes of 1000 actinobacteria strains.</title>
        <authorList>
            <person name="Klenk H.-P."/>
        </authorList>
    </citation>
    <scope>NUCLEOTIDE SEQUENCE [LARGE SCALE GENOMIC DNA]</scope>
    <source>
        <strain evidence="3 4">DSM 45823</strain>
    </source>
</reference>
<dbReference type="Gene3D" id="3.40.50.720">
    <property type="entry name" value="NAD(P)-binding Rossmann-like Domain"/>
    <property type="match status" value="1"/>
</dbReference>
<evidence type="ECO:0000313" key="3">
    <source>
        <dbReference type="EMBL" id="MBA9004900.1"/>
    </source>
</evidence>
<evidence type="ECO:0000256" key="1">
    <source>
        <dbReference type="ARBA" id="ARBA00006484"/>
    </source>
</evidence>
<dbReference type="AlphaFoldDB" id="A0A7W3MZR7"/>
<dbReference type="InterPro" id="IPR036291">
    <property type="entry name" value="NAD(P)-bd_dom_sf"/>
</dbReference>
<proteinExistence type="inferred from homology"/>
<organism evidence="3 4">
    <name type="scientific">Thermomonospora cellulosilytica</name>
    <dbReference type="NCBI Taxonomy" id="1411118"/>
    <lineage>
        <taxon>Bacteria</taxon>
        <taxon>Bacillati</taxon>
        <taxon>Actinomycetota</taxon>
        <taxon>Actinomycetes</taxon>
        <taxon>Streptosporangiales</taxon>
        <taxon>Thermomonosporaceae</taxon>
        <taxon>Thermomonospora</taxon>
    </lineage>
</organism>
<accession>A0A7W3MZR7</accession>
<comment type="similarity">
    <text evidence="1">Belongs to the short-chain dehydrogenases/reductases (SDR) family.</text>
</comment>
<dbReference type="PRINTS" id="PR00081">
    <property type="entry name" value="GDHRDH"/>
</dbReference>
<dbReference type="EMBL" id="JACJII010000001">
    <property type="protein sequence ID" value="MBA9004900.1"/>
    <property type="molecule type" value="Genomic_DNA"/>
</dbReference>
<name>A0A7W3MZR7_9ACTN</name>
<dbReference type="SUPFAM" id="SSF51735">
    <property type="entry name" value="NAD(P)-binding Rossmann-fold domains"/>
    <property type="match status" value="1"/>
</dbReference>
<dbReference type="PANTHER" id="PTHR43477:SF1">
    <property type="entry name" value="DIHYDROANTICAPSIN 7-DEHYDROGENASE"/>
    <property type="match status" value="1"/>
</dbReference>
<evidence type="ECO:0000313" key="4">
    <source>
        <dbReference type="Proteomes" id="UP000539313"/>
    </source>
</evidence>
<protein>
    <submittedName>
        <fullName evidence="3">NAD(P)-dependent dehydrogenase (Short-subunit alcohol dehydrogenase family)</fullName>
    </submittedName>
</protein>
<dbReference type="Proteomes" id="UP000539313">
    <property type="component" value="Unassembled WGS sequence"/>
</dbReference>
<evidence type="ECO:0000256" key="2">
    <source>
        <dbReference type="ARBA" id="ARBA00023002"/>
    </source>
</evidence>
<dbReference type="InterPro" id="IPR002347">
    <property type="entry name" value="SDR_fam"/>
</dbReference>
<dbReference type="PANTHER" id="PTHR43477">
    <property type="entry name" value="DIHYDROANTICAPSIN 7-DEHYDROGENASE"/>
    <property type="match status" value="1"/>
</dbReference>
<dbReference type="CDD" id="cd05233">
    <property type="entry name" value="SDR_c"/>
    <property type="match status" value="1"/>
</dbReference>
<dbReference type="GO" id="GO:0016491">
    <property type="term" value="F:oxidoreductase activity"/>
    <property type="evidence" value="ECO:0007669"/>
    <property type="project" value="UniProtKB-KW"/>
</dbReference>
<sequence>MNDKVIVVAGAAGPAGRATVRRLAEAGARVIAADVRAVVWDLPGVEPAVVDLLDAEGTRAFARRVVGEHGGVDGLVHLVGGWRGGKTFADTDLADWAFLHDLLIRTLQHSTLAFCRDLARSPHGRAVIVSQPAARRPAQGNAAYAAAKAAAEAWMLAMADSLTGTDAASTILVVKALLTDEMRERSPDKAFTGFTHVDELADVIAGLWDRPAAELNGKRLDLTVA</sequence>
<dbReference type="RefSeq" id="WP_312881099.1">
    <property type="nucleotide sequence ID" value="NZ_JACJII010000001.1"/>
</dbReference>
<dbReference type="InterPro" id="IPR051122">
    <property type="entry name" value="SDR_DHRS6-like"/>
</dbReference>